<evidence type="ECO:0000313" key="3">
    <source>
        <dbReference type="EMBL" id="CAB4794878.1"/>
    </source>
</evidence>
<name>A0A6J6GCR1_9ZZZZ</name>
<evidence type="ECO:0000313" key="2">
    <source>
        <dbReference type="EMBL" id="CAB4598927.1"/>
    </source>
</evidence>
<dbReference type="EMBL" id="CAFBQV010000036">
    <property type="protein sequence ID" value="CAB5061387.1"/>
    <property type="molecule type" value="Genomic_DNA"/>
</dbReference>
<dbReference type="EMBL" id="CAEZUN010000047">
    <property type="protein sequence ID" value="CAB4598927.1"/>
    <property type="molecule type" value="Genomic_DNA"/>
</dbReference>
<feature type="transmembrane region" description="Helical" evidence="1">
    <location>
        <begin position="35"/>
        <end position="54"/>
    </location>
</feature>
<gene>
    <name evidence="2" type="ORF">UFOPK1826_00517</name>
    <name evidence="3" type="ORF">UFOPK3026_00179</name>
    <name evidence="4" type="ORF">UFOPK4345_00355</name>
</gene>
<accession>A0A6J6GCR1</accession>
<sequence>MTQLEQRVTRDELHHQLTLFQDDIQSKVADKSEQIRLIKIGVAIVALLTAFMFGKRSGKKNRSIIEIFSNK</sequence>
<keyword evidence="1" id="KW-1133">Transmembrane helix</keyword>
<proteinExistence type="predicted"/>
<dbReference type="AlphaFoldDB" id="A0A6J6GCR1"/>
<evidence type="ECO:0000313" key="4">
    <source>
        <dbReference type="EMBL" id="CAB5061387.1"/>
    </source>
</evidence>
<dbReference type="EMBL" id="CAFAAP010000015">
    <property type="protein sequence ID" value="CAB4794878.1"/>
    <property type="molecule type" value="Genomic_DNA"/>
</dbReference>
<keyword evidence="1" id="KW-0472">Membrane</keyword>
<evidence type="ECO:0000256" key="1">
    <source>
        <dbReference type="SAM" id="Phobius"/>
    </source>
</evidence>
<keyword evidence="1" id="KW-0812">Transmembrane</keyword>
<protein>
    <submittedName>
        <fullName evidence="2">Unannotated protein</fullName>
    </submittedName>
</protein>
<organism evidence="2">
    <name type="scientific">freshwater metagenome</name>
    <dbReference type="NCBI Taxonomy" id="449393"/>
    <lineage>
        <taxon>unclassified sequences</taxon>
        <taxon>metagenomes</taxon>
        <taxon>ecological metagenomes</taxon>
    </lineage>
</organism>
<reference evidence="2" key="1">
    <citation type="submission" date="2020-05" db="EMBL/GenBank/DDBJ databases">
        <authorList>
            <person name="Chiriac C."/>
            <person name="Salcher M."/>
            <person name="Ghai R."/>
            <person name="Kavagutti S V."/>
        </authorList>
    </citation>
    <scope>NUCLEOTIDE SEQUENCE</scope>
</reference>